<dbReference type="SUPFAM" id="SSF46785">
    <property type="entry name" value="Winged helix' DNA-binding domain"/>
    <property type="match status" value="1"/>
</dbReference>
<dbReference type="PROSITE" id="PS50931">
    <property type="entry name" value="HTH_LYSR"/>
    <property type="match status" value="1"/>
</dbReference>
<dbReference type="InterPro" id="IPR000847">
    <property type="entry name" value="LysR_HTH_N"/>
</dbReference>
<dbReference type="InterPro" id="IPR005119">
    <property type="entry name" value="LysR_subst-bd"/>
</dbReference>
<dbReference type="Pfam" id="PF00126">
    <property type="entry name" value="HTH_1"/>
    <property type="match status" value="1"/>
</dbReference>
<dbReference type="CDD" id="cd08414">
    <property type="entry name" value="PBP2_LTTR_aromatics_like"/>
    <property type="match status" value="1"/>
</dbReference>
<keyword evidence="2" id="KW-0805">Transcription regulation</keyword>
<dbReference type="Gene3D" id="1.10.10.10">
    <property type="entry name" value="Winged helix-like DNA-binding domain superfamily/Winged helix DNA-binding domain"/>
    <property type="match status" value="1"/>
</dbReference>
<evidence type="ECO:0000313" key="6">
    <source>
        <dbReference type="EMBL" id="MCH6171799.1"/>
    </source>
</evidence>
<protein>
    <submittedName>
        <fullName evidence="6">LysR substrate-binding domain-containing protein</fullName>
    </submittedName>
</protein>
<reference evidence="6 7" key="1">
    <citation type="submission" date="2022-03" db="EMBL/GenBank/DDBJ databases">
        <title>Pseudonocardia alaer sp. nov., a novel actinomycete isolated from reed forest soil.</title>
        <authorList>
            <person name="Wang L."/>
        </authorList>
    </citation>
    <scope>NUCLEOTIDE SEQUENCE [LARGE SCALE GENOMIC DNA]</scope>
    <source>
        <strain evidence="6 7">Y-16303</strain>
    </source>
</reference>
<accession>A0ABS9TTE3</accession>
<evidence type="ECO:0000259" key="5">
    <source>
        <dbReference type="PROSITE" id="PS50931"/>
    </source>
</evidence>
<evidence type="ECO:0000256" key="4">
    <source>
        <dbReference type="ARBA" id="ARBA00023163"/>
    </source>
</evidence>
<evidence type="ECO:0000256" key="2">
    <source>
        <dbReference type="ARBA" id="ARBA00023015"/>
    </source>
</evidence>
<dbReference type="Pfam" id="PF03466">
    <property type="entry name" value="LysR_substrate"/>
    <property type="match status" value="1"/>
</dbReference>
<name>A0ABS9TTE3_9PSEU</name>
<keyword evidence="4" id="KW-0804">Transcription</keyword>
<evidence type="ECO:0000313" key="7">
    <source>
        <dbReference type="Proteomes" id="UP001299970"/>
    </source>
</evidence>
<dbReference type="SUPFAM" id="SSF53850">
    <property type="entry name" value="Periplasmic binding protein-like II"/>
    <property type="match status" value="1"/>
</dbReference>
<organism evidence="6 7">
    <name type="scientific">Pseudonocardia alaniniphila</name>
    <dbReference type="NCBI Taxonomy" id="75291"/>
    <lineage>
        <taxon>Bacteria</taxon>
        <taxon>Bacillati</taxon>
        <taxon>Actinomycetota</taxon>
        <taxon>Actinomycetes</taxon>
        <taxon>Pseudonocardiales</taxon>
        <taxon>Pseudonocardiaceae</taxon>
        <taxon>Pseudonocardia</taxon>
    </lineage>
</organism>
<proteinExistence type="inferred from homology"/>
<dbReference type="PANTHER" id="PTHR30346:SF0">
    <property type="entry name" value="HCA OPERON TRANSCRIPTIONAL ACTIVATOR HCAR"/>
    <property type="match status" value="1"/>
</dbReference>
<sequence>MTRSELRLLRYFVAVAEERHFGRAAERLRMAQPPLSQQIRKLEQGLGAELLDRSCRPIGLTEAGQAFFAEARLCLVHAERAFTAARLAAAGQLGQVRIGAMQAAVSGVLPHVIREHRRSHPDVALEVVDLGTLEQAHQLVEHRLDIGFLRGPIDDASLTVEPLLHDPLMAVFWDDHPLAGEERLSPSVLSGQPTLLWARAAAPTVYADVVELFRRHQIDPRVVDESPRVESVLALVAAGLGIAFLPTSFVNLGRRGVRFVPLTGSIPDRPLELAWRTDNTSATLSAFVDAARRSVPCYLADLTARHPSLQL</sequence>
<dbReference type="EMBL" id="JAKXMK010000049">
    <property type="protein sequence ID" value="MCH6171799.1"/>
    <property type="molecule type" value="Genomic_DNA"/>
</dbReference>
<dbReference type="RefSeq" id="WP_241042604.1">
    <property type="nucleotide sequence ID" value="NZ_BAAAJF010000041.1"/>
</dbReference>
<keyword evidence="3" id="KW-0238">DNA-binding</keyword>
<gene>
    <name evidence="6" type="ORF">MMF94_39455</name>
</gene>
<evidence type="ECO:0000256" key="1">
    <source>
        <dbReference type="ARBA" id="ARBA00009437"/>
    </source>
</evidence>
<dbReference type="Gene3D" id="3.40.190.10">
    <property type="entry name" value="Periplasmic binding protein-like II"/>
    <property type="match status" value="2"/>
</dbReference>
<dbReference type="PANTHER" id="PTHR30346">
    <property type="entry name" value="TRANSCRIPTIONAL DUAL REGULATOR HCAR-RELATED"/>
    <property type="match status" value="1"/>
</dbReference>
<dbReference type="InterPro" id="IPR036388">
    <property type="entry name" value="WH-like_DNA-bd_sf"/>
</dbReference>
<dbReference type="PRINTS" id="PR00039">
    <property type="entry name" value="HTHLYSR"/>
</dbReference>
<dbReference type="Proteomes" id="UP001299970">
    <property type="component" value="Unassembled WGS sequence"/>
</dbReference>
<comment type="similarity">
    <text evidence="1">Belongs to the LysR transcriptional regulatory family.</text>
</comment>
<keyword evidence="7" id="KW-1185">Reference proteome</keyword>
<comment type="caution">
    <text evidence="6">The sequence shown here is derived from an EMBL/GenBank/DDBJ whole genome shotgun (WGS) entry which is preliminary data.</text>
</comment>
<evidence type="ECO:0000256" key="3">
    <source>
        <dbReference type="ARBA" id="ARBA00023125"/>
    </source>
</evidence>
<dbReference type="InterPro" id="IPR036390">
    <property type="entry name" value="WH_DNA-bd_sf"/>
</dbReference>
<feature type="domain" description="HTH lysR-type" evidence="5">
    <location>
        <begin position="1"/>
        <end position="61"/>
    </location>
</feature>